<evidence type="ECO:0000313" key="3">
    <source>
        <dbReference type="Proteomes" id="UP000190230"/>
    </source>
</evidence>
<feature type="compositionally biased region" description="Polar residues" evidence="1">
    <location>
        <begin position="64"/>
        <end position="76"/>
    </location>
</feature>
<keyword evidence="3" id="KW-1185">Reference proteome</keyword>
<evidence type="ECO:0000313" key="2">
    <source>
        <dbReference type="EMBL" id="SKB66775.1"/>
    </source>
</evidence>
<gene>
    <name evidence="2" type="ORF">SAMN05660776_2403</name>
</gene>
<organism evidence="2 3">
    <name type="scientific">Salegentibacter holothuriorum</name>
    <dbReference type="NCBI Taxonomy" id="241145"/>
    <lineage>
        <taxon>Bacteria</taxon>
        <taxon>Pseudomonadati</taxon>
        <taxon>Bacteroidota</taxon>
        <taxon>Flavobacteriia</taxon>
        <taxon>Flavobacteriales</taxon>
        <taxon>Flavobacteriaceae</taxon>
        <taxon>Salegentibacter</taxon>
    </lineage>
</organism>
<evidence type="ECO:0000256" key="1">
    <source>
        <dbReference type="SAM" id="MobiDB-lite"/>
    </source>
</evidence>
<accession>A0A1T5D506</accession>
<feature type="region of interest" description="Disordered" evidence="1">
    <location>
        <begin position="28"/>
        <end position="76"/>
    </location>
</feature>
<dbReference type="Proteomes" id="UP000190230">
    <property type="component" value="Unassembled WGS sequence"/>
</dbReference>
<dbReference type="RefSeq" id="WP_139374881.1">
    <property type="nucleotide sequence ID" value="NZ_FUYY01000004.1"/>
</dbReference>
<dbReference type="PROSITE" id="PS51257">
    <property type="entry name" value="PROKAR_LIPOPROTEIN"/>
    <property type="match status" value="1"/>
</dbReference>
<name>A0A1T5D506_9FLAO</name>
<dbReference type="OrthoDB" id="1429961at2"/>
<sequence>MKLHVFILCLMLGLASCKDKTQNGDLEIKTEDNKTNSSFKSDSMRSNSEVVYSENQEESKEASNMDSEGNLESTFSDSSYIKNGESDCNCSCLNPEEENNIELCLSEDNIYINAKYQESGNKVNIYYDSPSNKNTNKDIPWKEFDTNTPIAVLSAGENGNIKLDWKGFSINGELAVDYAIYGKKTLEGTYIKNN</sequence>
<dbReference type="AlphaFoldDB" id="A0A1T5D506"/>
<dbReference type="STRING" id="241145.SAMN05660776_2403"/>
<dbReference type="EMBL" id="FUYY01000004">
    <property type="protein sequence ID" value="SKB66775.1"/>
    <property type="molecule type" value="Genomic_DNA"/>
</dbReference>
<feature type="compositionally biased region" description="Polar residues" evidence="1">
    <location>
        <begin position="35"/>
        <end position="54"/>
    </location>
</feature>
<reference evidence="3" key="1">
    <citation type="submission" date="2017-02" db="EMBL/GenBank/DDBJ databases">
        <authorList>
            <person name="Varghese N."/>
            <person name="Submissions S."/>
        </authorList>
    </citation>
    <scope>NUCLEOTIDE SEQUENCE [LARGE SCALE GENOMIC DNA]</scope>
    <source>
        <strain evidence="3">DSM 23405</strain>
    </source>
</reference>
<evidence type="ECO:0008006" key="4">
    <source>
        <dbReference type="Google" id="ProtNLM"/>
    </source>
</evidence>
<proteinExistence type="predicted"/>
<protein>
    <recommendedName>
        <fullName evidence="4">Lipoprotein</fullName>
    </recommendedName>
</protein>